<evidence type="ECO:0000313" key="3">
    <source>
        <dbReference type="EMBL" id="OGE18663.1"/>
    </source>
</evidence>
<sequence>MADPYLSITNFNKVNAFFGILNQVHFNSANIPGKFTINGITAEKDECLKLLREFPELKGYKNDSDLIRFLANPSNLDIIKRRRFTVEQQTELDKSLAEKFVTTEEISEQPSGQSVSAGQEVPPAGGAGSSTGGMPSGLTSSPSSTPRHVFIAPQTPPPGGKEGGTDQGTAATNKKEQINKSKSAEISNLHSTAPQRFNFPALKSRAGSAVKKFQNFSSPAGLSIKTGLNKVAGSLKNMFGGIANLGGRSGLEAINHGGNFFSNMSGAKSRFAGRFGRNGGGRGLFGRFGSGGGGKNSLAANRSKLAIFGMIGFMMLVGIITMTAPSATPGQAAPVTPPAGGSGGDISSCKFSRANSSTQFQSPLLLSFIQEAAQKANIPPVVLAAFIRVESPASSSMPDDQISNYSAKCAQSSTGALGIMQIQPPGTTSARGDPASCDDCIDAGAKLVGKTVSTMTRQDYCDPRTSIIVGAGWILKKMSMLGYGDGTKWDPAWTNDRKAIEALVNTYYGCLIYGDPIVECTGSYNYADDVSASISQCKPSSGPQQPFVTSCPILGGKITCGSSKGAPGIAACHCTSSYIPSCDRPPLSGNGPLSRRGKAVDITGLNGSKDNDPVYMPLINSKVLKWYFRGDFDDGYDATLRVFQSEPTPDGIWTIHFVHTKRRINLQKIKGDFTAVPAFSIGQEITDLTQPVAYTDENSGKDGVGVHAHVSIGLNIDPWDGTQYGNLQYTHPGWKYADAEMGLCQ</sequence>
<evidence type="ECO:0000256" key="1">
    <source>
        <dbReference type="SAM" id="MobiDB-lite"/>
    </source>
</evidence>
<dbReference type="EMBL" id="MFCR01000011">
    <property type="protein sequence ID" value="OGE18663.1"/>
    <property type="molecule type" value="Genomic_DNA"/>
</dbReference>
<organism evidence="3 4">
    <name type="scientific">Candidatus Daviesbacteria bacterium RIFCSPHIGHO2_01_FULL_41_23</name>
    <dbReference type="NCBI Taxonomy" id="1797764"/>
    <lineage>
        <taxon>Bacteria</taxon>
        <taxon>Candidatus Daviesiibacteriota</taxon>
    </lineage>
</organism>
<feature type="transmembrane region" description="Helical" evidence="2">
    <location>
        <begin position="305"/>
        <end position="324"/>
    </location>
</feature>
<keyword evidence="2" id="KW-0472">Membrane</keyword>
<proteinExistence type="predicted"/>
<protein>
    <submittedName>
        <fullName evidence="3">Uncharacterized protein</fullName>
    </submittedName>
</protein>
<feature type="compositionally biased region" description="Polar residues" evidence="1">
    <location>
        <begin position="108"/>
        <end position="117"/>
    </location>
</feature>
<comment type="caution">
    <text evidence="3">The sequence shown here is derived from an EMBL/GenBank/DDBJ whole genome shotgun (WGS) entry which is preliminary data.</text>
</comment>
<dbReference type="InterPro" id="IPR023346">
    <property type="entry name" value="Lysozyme-like_dom_sf"/>
</dbReference>
<keyword evidence="2" id="KW-1133">Transmembrane helix</keyword>
<feature type="compositionally biased region" description="Gly residues" evidence="1">
    <location>
        <begin position="125"/>
        <end position="135"/>
    </location>
</feature>
<feature type="compositionally biased region" description="Low complexity" evidence="1">
    <location>
        <begin position="136"/>
        <end position="146"/>
    </location>
</feature>
<dbReference type="Proteomes" id="UP000176336">
    <property type="component" value="Unassembled WGS sequence"/>
</dbReference>
<reference evidence="3 4" key="1">
    <citation type="journal article" date="2016" name="Nat. Commun.">
        <title>Thousands of microbial genomes shed light on interconnected biogeochemical processes in an aquifer system.</title>
        <authorList>
            <person name="Anantharaman K."/>
            <person name="Brown C.T."/>
            <person name="Hug L.A."/>
            <person name="Sharon I."/>
            <person name="Castelle C.J."/>
            <person name="Probst A.J."/>
            <person name="Thomas B.C."/>
            <person name="Singh A."/>
            <person name="Wilkins M.J."/>
            <person name="Karaoz U."/>
            <person name="Brodie E.L."/>
            <person name="Williams K.H."/>
            <person name="Hubbard S.S."/>
            <person name="Banfield J.F."/>
        </authorList>
    </citation>
    <scope>NUCLEOTIDE SEQUENCE [LARGE SCALE GENOMIC DNA]</scope>
</reference>
<dbReference type="AlphaFoldDB" id="A0A1F5IQK9"/>
<name>A0A1F5IQK9_9BACT</name>
<dbReference type="SUPFAM" id="SSF53955">
    <property type="entry name" value="Lysozyme-like"/>
    <property type="match status" value="1"/>
</dbReference>
<evidence type="ECO:0000313" key="4">
    <source>
        <dbReference type="Proteomes" id="UP000176336"/>
    </source>
</evidence>
<evidence type="ECO:0000256" key="2">
    <source>
        <dbReference type="SAM" id="Phobius"/>
    </source>
</evidence>
<accession>A0A1F5IQK9</accession>
<dbReference type="Gene3D" id="1.10.530.10">
    <property type="match status" value="1"/>
</dbReference>
<feature type="compositionally biased region" description="Basic and acidic residues" evidence="1">
    <location>
        <begin position="173"/>
        <end position="183"/>
    </location>
</feature>
<gene>
    <name evidence="3" type="ORF">A2871_04155</name>
</gene>
<keyword evidence="2" id="KW-0812">Transmembrane</keyword>
<feature type="region of interest" description="Disordered" evidence="1">
    <location>
        <begin position="101"/>
        <end position="183"/>
    </location>
</feature>